<sequence>MQSFEKEEKSNGNVQFVLKESTRYARGQYAIKPSYYKGKSCLSFNVLYNNNGKQVSLPDDVFETMNNQFFTINKAVDEIKKSNQGPPSPELLVMTPRKKKRVVDLDGDDEF</sequence>
<dbReference type="EnsemblMetazoa" id="G33520.1">
    <property type="protein sequence ID" value="G33520.1:cds"/>
    <property type="gene ID" value="G33520"/>
</dbReference>
<evidence type="ECO:0000313" key="1">
    <source>
        <dbReference type="EnsemblMetazoa" id="G33520.1:cds"/>
    </source>
</evidence>
<name>A0A8W8MJT2_MAGGI</name>
<evidence type="ECO:0000313" key="2">
    <source>
        <dbReference type="Proteomes" id="UP000005408"/>
    </source>
</evidence>
<proteinExistence type="predicted"/>
<organism evidence="1 2">
    <name type="scientific">Magallana gigas</name>
    <name type="common">Pacific oyster</name>
    <name type="synonym">Crassostrea gigas</name>
    <dbReference type="NCBI Taxonomy" id="29159"/>
    <lineage>
        <taxon>Eukaryota</taxon>
        <taxon>Metazoa</taxon>
        <taxon>Spiralia</taxon>
        <taxon>Lophotrochozoa</taxon>
        <taxon>Mollusca</taxon>
        <taxon>Bivalvia</taxon>
        <taxon>Autobranchia</taxon>
        <taxon>Pteriomorphia</taxon>
        <taxon>Ostreida</taxon>
        <taxon>Ostreoidea</taxon>
        <taxon>Ostreidae</taxon>
        <taxon>Magallana</taxon>
    </lineage>
</organism>
<keyword evidence="2" id="KW-1185">Reference proteome</keyword>
<dbReference type="AlphaFoldDB" id="A0A8W8MJT2"/>
<accession>A0A8W8MJT2</accession>
<protein>
    <submittedName>
        <fullName evidence="1">Uncharacterized protein</fullName>
    </submittedName>
</protein>
<reference evidence="1" key="1">
    <citation type="submission" date="2022-08" db="UniProtKB">
        <authorList>
            <consortium name="EnsemblMetazoa"/>
        </authorList>
    </citation>
    <scope>IDENTIFICATION</scope>
    <source>
        <strain evidence="1">05x7-T-G4-1.051#20</strain>
    </source>
</reference>
<dbReference type="Proteomes" id="UP000005408">
    <property type="component" value="Unassembled WGS sequence"/>
</dbReference>